<evidence type="ECO:0000256" key="1">
    <source>
        <dbReference type="ARBA" id="ARBA00002566"/>
    </source>
</evidence>
<dbReference type="SUPFAM" id="SSF81342">
    <property type="entry name" value="Transmembrane di-heme cytochromes"/>
    <property type="match status" value="1"/>
</dbReference>
<feature type="transmembrane region" description="Helical" evidence="16">
    <location>
        <begin position="170"/>
        <end position="191"/>
    </location>
</feature>
<dbReference type="PANTHER" id="PTHR19271">
    <property type="entry name" value="CYTOCHROME B"/>
    <property type="match status" value="1"/>
</dbReference>
<comment type="function">
    <text evidence="1 16">Component of the ubiquinol-cytochrome c reductase complex (complex III or cytochrome b-c1 complex) that is part of the mitochondrial respiratory chain. The b-c1 complex mediates electron transfer from ubiquinol to cytochrome c. Contributes to the generation of a proton gradient across the mitochondrial membrane that is then used for ATP synthesis.</text>
</comment>
<keyword evidence="12 16" id="KW-0408">Iron</keyword>
<feature type="domain" description="Cytochrome b/b6 N-terminal region profile" evidence="17">
    <location>
        <begin position="1"/>
        <end position="200"/>
    </location>
</feature>
<dbReference type="InterPro" id="IPR016174">
    <property type="entry name" value="Di-haem_cyt_TM"/>
</dbReference>
<feature type="transmembrane region" description="Helical" evidence="16">
    <location>
        <begin position="280"/>
        <end position="298"/>
    </location>
</feature>
<keyword evidence="9" id="KW-0999">Mitochondrion inner membrane</keyword>
<evidence type="ECO:0000259" key="18">
    <source>
        <dbReference type="PROSITE" id="PS51003"/>
    </source>
</evidence>
<keyword evidence="13" id="KW-0830">Ubiquinone</keyword>
<dbReference type="GO" id="GO:0008121">
    <property type="term" value="F:quinol-cytochrome-c reductase activity"/>
    <property type="evidence" value="ECO:0007669"/>
    <property type="project" value="TreeGrafter"/>
</dbReference>
<keyword evidence="14 16" id="KW-0496">Mitochondrion</keyword>
<feature type="transmembrane region" description="Helical" evidence="16">
    <location>
        <begin position="221"/>
        <end position="238"/>
    </location>
</feature>
<evidence type="ECO:0000256" key="9">
    <source>
        <dbReference type="ARBA" id="ARBA00022792"/>
    </source>
</evidence>
<dbReference type="PROSITE" id="PS51002">
    <property type="entry name" value="CYTB_NTER"/>
    <property type="match status" value="1"/>
</dbReference>
<evidence type="ECO:0000256" key="16">
    <source>
        <dbReference type="RuleBase" id="RU362117"/>
    </source>
</evidence>
<keyword evidence="6 16" id="KW-0679">Respiratory chain</keyword>
<dbReference type="GO" id="GO:0005743">
    <property type="term" value="C:mitochondrial inner membrane"/>
    <property type="evidence" value="ECO:0007669"/>
    <property type="project" value="UniProtKB-SubCell"/>
</dbReference>
<keyword evidence="15 16" id="KW-0472">Membrane</keyword>
<evidence type="ECO:0000256" key="7">
    <source>
        <dbReference type="ARBA" id="ARBA00022692"/>
    </source>
</evidence>
<comment type="similarity">
    <text evidence="16">Belongs to the cytochrome b family.</text>
</comment>
<evidence type="ECO:0000256" key="10">
    <source>
        <dbReference type="ARBA" id="ARBA00022982"/>
    </source>
</evidence>
<feature type="transmembrane region" description="Helical" evidence="16">
    <location>
        <begin position="310"/>
        <end position="327"/>
    </location>
</feature>
<protein>
    <recommendedName>
        <fullName evidence="3 16">Cytochrome b</fullName>
    </recommendedName>
</protein>
<accession>A0A8F7CDC4</accession>
<dbReference type="InterPro" id="IPR048259">
    <property type="entry name" value="Cytochrome_b_N_euk/bac"/>
</dbReference>
<name>A0A8F7CDC4_9CEST</name>
<dbReference type="AlphaFoldDB" id="A0A8F7CDC4"/>
<sequence>MISILRNNLVDLPTNYSLSYYWCSGFMISAFMIFQILTGVILSFLYVADTNLSFRCVMDLTNDSFFTWCIRYWHIWGVTFLFILFFVHMGRALYYSSYSKKGVWNVGFILYLLTMAEAFLGYILPWHQMSYWAATVLTAIVESLPLFGPVLYKYVVGGFSVTNVTLVRVFSAHVCLGFVILGLMVVHLFYLHLSGSNNPLFSSFGYGDVVYFHSYFTIKDFFCIVVSCLLLALCLWGIPDFVVDTEGYLEADSLTTPVSIKPEWYFLVYYAMLRSVESKIGGLVLVVALLFFLWAPTFNESSSYFVSRQLLFWILVSLFVSLTYLGACHPEYPYLLVCRLFSFGIVTCMFLFKLCWSSWLSKIIS</sequence>
<comment type="subcellular location">
    <subcellularLocation>
        <location evidence="2">Mitochondrion inner membrane</location>
        <topology evidence="2">Multi-pass membrane protein</topology>
    </subcellularLocation>
</comment>
<feature type="domain" description="Cytochrome b/b6 C-terminal region profile" evidence="18">
    <location>
        <begin position="202"/>
        <end position="365"/>
    </location>
</feature>
<evidence type="ECO:0000256" key="2">
    <source>
        <dbReference type="ARBA" id="ARBA00004448"/>
    </source>
</evidence>
<evidence type="ECO:0000256" key="12">
    <source>
        <dbReference type="ARBA" id="ARBA00023004"/>
    </source>
</evidence>
<dbReference type="InterPro" id="IPR005798">
    <property type="entry name" value="Cyt_b/b6_C"/>
</dbReference>
<feature type="transmembrane region" description="Helical" evidence="16">
    <location>
        <begin position="131"/>
        <end position="150"/>
    </location>
</feature>
<evidence type="ECO:0000256" key="11">
    <source>
        <dbReference type="ARBA" id="ARBA00022989"/>
    </source>
</evidence>
<feature type="transmembrane region" description="Helical" evidence="16">
    <location>
        <begin position="69"/>
        <end position="90"/>
    </location>
</feature>
<evidence type="ECO:0000256" key="13">
    <source>
        <dbReference type="ARBA" id="ARBA00023075"/>
    </source>
</evidence>
<dbReference type="Gene3D" id="1.20.810.10">
    <property type="entry name" value="Cytochrome Bc1 Complex, Chain C"/>
    <property type="match status" value="1"/>
</dbReference>
<feature type="transmembrane region" description="Helical" evidence="16">
    <location>
        <begin position="19"/>
        <end position="48"/>
    </location>
</feature>
<evidence type="ECO:0000256" key="5">
    <source>
        <dbReference type="ARBA" id="ARBA00022617"/>
    </source>
</evidence>
<keyword evidence="10 16" id="KW-0249">Electron transport</keyword>
<organism evidence="19">
    <name type="scientific">Cephalochlamys namaquensis</name>
    <dbReference type="NCBI Taxonomy" id="406060"/>
    <lineage>
        <taxon>Eukaryota</taxon>
        <taxon>Metazoa</taxon>
        <taxon>Spiralia</taxon>
        <taxon>Lophotrochozoa</taxon>
        <taxon>Platyhelminthes</taxon>
        <taxon>Cestoda</taxon>
        <taxon>Eucestoda</taxon>
        <taxon>Pseudophyllidea</taxon>
        <taxon>Cephalochlamydidae</taxon>
        <taxon>Cephalochlamys</taxon>
    </lineage>
</organism>
<keyword evidence="4 16" id="KW-0813">Transport</keyword>
<dbReference type="PROSITE" id="PS51003">
    <property type="entry name" value="CYTB_CTER"/>
    <property type="match status" value="1"/>
</dbReference>
<dbReference type="EMBL" id="MW602524">
    <property type="protein sequence ID" value="QXU59682.1"/>
    <property type="molecule type" value="Genomic_DNA"/>
</dbReference>
<dbReference type="InterPro" id="IPR036150">
    <property type="entry name" value="Cyt_b/b6_C_sf"/>
</dbReference>
<evidence type="ECO:0000256" key="3">
    <source>
        <dbReference type="ARBA" id="ARBA00013531"/>
    </source>
</evidence>
<feature type="transmembrane region" description="Helical" evidence="16">
    <location>
        <begin position="333"/>
        <end position="356"/>
    </location>
</feature>
<gene>
    <name evidence="19" type="primary">cytb</name>
</gene>
<geneLocation type="mitochondrion" evidence="19"/>
<proteinExistence type="inferred from homology"/>
<comment type="cofactor">
    <cofactor evidence="16">
        <name>heme b</name>
        <dbReference type="ChEBI" id="CHEBI:60344"/>
    </cofactor>
    <text evidence="16">Binds 2 heme groups non-covalently.</text>
</comment>
<evidence type="ECO:0000259" key="17">
    <source>
        <dbReference type="PROSITE" id="PS51002"/>
    </source>
</evidence>
<evidence type="ECO:0000256" key="14">
    <source>
        <dbReference type="ARBA" id="ARBA00023128"/>
    </source>
</evidence>
<evidence type="ECO:0000313" key="19">
    <source>
        <dbReference type="EMBL" id="QXU59682.1"/>
    </source>
</evidence>
<evidence type="ECO:0000256" key="8">
    <source>
        <dbReference type="ARBA" id="ARBA00022723"/>
    </source>
</evidence>
<dbReference type="CDD" id="cd00284">
    <property type="entry name" value="Cytochrome_b_N"/>
    <property type="match status" value="1"/>
</dbReference>
<keyword evidence="8 16" id="KW-0479">Metal-binding</keyword>
<dbReference type="InterPro" id="IPR005797">
    <property type="entry name" value="Cyt_b/b6_N"/>
</dbReference>
<dbReference type="PANTHER" id="PTHR19271:SF16">
    <property type="entry name" value="CYTOCHROME B"/>
    <property type="match status" value="1"/>
</dbReference>
<dbReference type="Pfam" id="PF00033">
    <property type="entry name" value="Cytochrome_B"/>
    <property type="match status" value="1"/>
</dbReference>
<dbReference type="GO" id="GO:0006122">
    <property type="term" value="P:mitochondrial electron transport, ubiquinol to cytochrome c"/>
    <property type="evidence" value="ECO:0007669"/>
    <property type="project" value="TreeGrafter"/>
</dbReference>
<keyword evidence="7 16" id="KW-0812">Transmembrane</keyword>
<keyword evidence="5 16" id="KW-0349">Heme</keyword>
<dbReference type="GO" id="GO:0016491">
    <property type="term" value="F:oxidoreductase activity"/>
    <property type="evidence" value="ECO:0007669"/>
    <property type="project" value="UniProtKB-UniRule"/>
</dbReference>
<evidence type="ECO:0000256" key="15">
    <source>
        <dbReference type="ARBA" id="ARBA00023136"/>
    </source>
</evidence>
<evidence type="ECO:0000256" key="6">
    <source>
        <dbReference type="ARBA" id="ARBA00022660"/>
    </source>
</evidence>
<reference evidence="19" key="1">
    <citation type="journal article" date="2021" name="Mol. Phylogenet. Evol.">
        <title>Evolutionary transitions in broad tapeworms (Cestoda: Diphyllobothriidea) revealed by mitogenome and nuclear ribosomal operon phylogenetics.</title>
        <authorList>
            <person name="Fraija-Fernandez N."/>
            <person name="Waeschenbach A."/>
            <person name="Briscoe A.G."/>
            <person name="Hocking S."/>
            <person name="Kuchta Resource R."/>
            <person name="Nyman Resource T."/>
            <person name="Timothy J Littlewood D."/>
        </authorList>
    </citation>
    <scope>NUCLEOTIDE SEQUENCE</scope>
</reference>
<keyword evidence="11 16" id="KW-1133">Transmembrane helix</keyword>
<dbReference type="Pfam" id="PF00032">
    <property type="entry name" value="Cytochrom_B_C"/>
    <property type="match status" value="1"/>
</dbReference>
<feature type="transmembrane region" description="Helical" evidence="16">
    <location>
        <begin position="102"/>
        <end position="124"/>
    </location>
</feature>
<dbReference type="SUPFAM" id="SSF81648">
    <property type="entry name" value="a domain/subunit of cytochrome bc1 complex (Ubiquinol-cytochrome c reductase)"/>
    <property type="match status" value="1"/>
</dbReference>
<dbReference type="InterPro" id="IPR027387">
    <property type="entry name" value="Cytb/b6-like_sf"/>
</dbReference>
<evidence type="ECO:0000256" key="4">
    <source>
        <dbReference type="ARBA" id="ARBA00022448"/>
    </source>
</evidence>
<dbReference type="GO" id="GO:0046872">
    <property type="term" value="F:metal ion binding"/>
    <property type="evidence" value="ECO:0007669"/>
    <property type="project" value="UniProtKB-UniRule"/>
</dbReference>